<evidence type="ECO:0000256" key="1">
    <source>
        <dbReference type="SAM" id="SignalP"/>
    </source>
</evidence>
<name>A0ABQ7C137_BRACR</name>
<proteinExistence type="predicted"/>
<protein>
    <submittedName>
        <fullName evidence="2">Uncharacterized protein</fullName>
    </submittedName>
</protein>
<evidence type="ECO:0000313" key="3">
    <source>
        <dbReference type="Proteomes" id="UP000266723"/>
    </source>
</evidence>
<dbReference type="EMBL" id="QGKV02000832">
    <property type="protein sequence ID" value="KAF3545279.1"/>
    <property type="molecule type" value="Genomic_DNA"/>
</dbReference>
<comment type="caution">
    <text evidence="2">The sequence shown here is derived from an EMBL/GenBank/DDBJ whole genome shotgun (WGS) entry which is preliminary data.</text>
</comment>
<sequence>MVSPLSTTTTTTFLIFILFIFLIVLLSPVTAQPDADINTSAVDMTISASIIAELKKAGFEVLEFIPVYNYL</sequence>
<reference evidence="2 3" key="1">
    <citation type="journal article" date="2020" name="BMC Genomics">
        <title>Intraspecific diversification of the crop wild relative Brassica cretica Lam. using demographic model selection.</title>
        <authorList>
            <person name="Kioukis A."/>
            <person name="Michalopoulou V.A."/>
            <person name="Briers L."/>
            <person name="Pirintsos S."/>
            <person name="Studholme D.J."/>
            <person name="Pavlidis P."/>
            <person name="Sarris P.F."/>
        </authorList>
    </citation>
    <scope>NUCLEOTIDE SEQUENCE [LARGE SCALE GENOMIC DNA]</scope>
    <source>
        <strain evidence="3">cv. PFS-1207/04</strain>
    </source>
</reference>
<feature type="signal peptide" evidence="1">
    <location>
        <begin position="1"/>
        <end position="31"/>
    </location>
</feature>
<dbReference type="Proteomes" id="UP000266723">
    <property type="component" value="Unassembled WGS sequence"/>
</dbReference>
<organism evidence="2 3">
    <name type="scientific">Brassica cretica</name>
    <name type="common">Mustard</name>
    <dbReference type="NCBI Taxonomy" id="69181"/>
    <lineage>
        <taxon>Eukaryota</taxon>
        <taxon>Viridiplantae</taxon>
        <taxon>Streptophyta</taxon>
        <taxon>Embryophyta</taxon>
        <taxon>Tracheophyta</taxon>
        <taxon>Spermatophyta</taxon>
        <taxon>Magnoliopsida</taxon>
        <taxon>eudicotyledons</taxon>
        <taxon>Gunneridae</taxon>
        <taxon>Pentapetalae</taxon>
        <taxon>rosids</taxon>
        <taxon>malvids</taxon>
        <taxon>Brassicales</taxon>
        <taxon>Brassicaceae</taxon>
        <taxon>Brassiceae</taxon>
        <taxon>Brassica</taxon>
    </lineage>
</organism>
<keyword evidence="1" id="KW-0732">Signal</keyword>
<feature type="chain" id="PRO_5046692279" evidence="1">
    <location>
        <begin position="32"/>
        <end position="71"/>
    </location>
</feature>
<accession>A0ABQ7C137</accession>
<gene>
    <name evidence="2" type="ORF">DY000_02000932</name>
</gene>
<evidence type="ECO:0000313" key="2">
    <source>
        <dbReference type="EMBL" id="KAF3545279.1"/>
    </source>
</evidence>
<keyword evidence="3" id="KW-1185">Reference proteome</keyword>